<keyword evidence="1" id="KW-1133">Transmembrane helix</keyword>
<evidence type="ECO:0000313" key="2">
    <source>
        <dbReference type="EMBL" id="KJV07133.1"/>
    </source>
</evidence>
<protein>
    <submittedName>
        <fullName evidence="2">Uncharacterized protein</fullName>
    </submittedName>
</protein>
<dbReference type="AlphaFoldDB" id="A0A0F3IKT4"/>
<feature type="transmembrane region" description="Helical" evidence="1">
    <location>
        <begin position="220"/>
        <end position="238"/>
    </location>
</feature>
<name>A0A0F3IKT4_9GAMM</name>
<feature type="transmembrane region" description="Helical" evidence="1">
    <location>
        <begin position="112"/>
        <end position="131"/>
    </location>
</feature>
<keyword evidence="3" id="KW-1185">Reference proteome</keyword>
<proteinExistence type="predicted"/>
<feature type="transmembrane region" description="Helical" evidence="1">
    <location>
        <begin position="143"/>
        <end position="161"/>
    </location>
</feature>
<comment type="caution">
    <text evidence="2">The sequence shown here is derived from an EMBL/GenBank/DDBJ whole genome shotgun (WGS) entry which is preliminary data.</text>
</comment>
<sequence>MIYLFHFFLSIPSFLLITDTSVLTEFNLLIIKDNSELPKIIKQGNKTIYLATRLLHPRYIKNDRVTLDTWLNKDELVGLKINIIRAVLLNYLGDADYSTKLKVSFALHKTQLLVYALLLLLLAILVQYYPIKSIPADDIPKQIKVVFRFLAILWWGWSIWLHSKQIQKLAYWLDKSRDQYLSIHLPIFVWDFKTESWHEITLKELKQPFIGSYGVETEKLLVLINTTLLAIYLTSFGIL</sequence>
<keyword evidence="1" id="KW-0812">Transmembrane</keyword>
<gene>
    <name evidence="2" type="ORF">VZ94_06875</name>
</gene>
<reference evidence="3" key="1">
    <citation type="submission" date="2015-03" db="EMBL/GenBank/DDBJ databases">
        <title>Draft genome sequence of a novel methanotroph (Sn10-6) isolated from flooded ricefield rhizosphere in India.</title>
        <authorList>
            <person name="Pandit P.S."/>
            <person name="Pore S.D."/>
            <person name="Arora P."/>
            <person name="Kapse N.G."/>
            <person name="Dhakephalkar P.K."/>
            <person name="Rahalkar M.C."/>
        </authorList>
    </citation>
    <scope>NUCLEOTIDE SEQUENCE [LARGE SCALE GENOMIC DNA]</scope>
    <source>
        <strain evidence="3">Sn10-6</strain>
    </source>
</reference>
<evidence type="ECO:0000256" key="1">
    <source>
        <dbReference type="SAM" id="Phobius"/>
    </source>
</evidence>
<dbReference type="EMBL" id="LAJX01000059">
    <property type="protein sequence ID" value="KJV07133.1"/>
    <property type="molecule type" value="Genomic_DNA"/>
</dbReference>
<keyword evidence="1" id="KW-0472">Membrane</keyword>
<accession>A0A0F3IKT4</accession>
<dbReference type="Proteomes" id="UP000033684">
    <property type="component" value="Unassembled WGS sequence"/>
</dbReference>
<organism evidence="2 3">
    <name type="scientific">Methylocucumis oryzae</name>
    <dbReference type="NCBI Taxonomy" id="1632867"/>
    <lineage>
        <taxon>Bacteria</taxon>
        <taxon>Pseudomonadati</taxon>
        <taxon>Pseudomonadota</taxon>
        <taxon>Gammaproteobacteria</taxon>
        <taxon>Methylococcales</taxon>
        <taxon>Methylococcaceae</taxon>
        <taxon>Methylocucumis</taxon>
    </lineage>
</organism>
<reference evidence="2 3" key="2">
    <citation type="journal article" date="2016" name="Microb. Ecol.">
        <title>Genome Characteristics of a Novel Type I Methanotroph (Sn10-6) Isolated from a Flooded Indian Rice Field.</title>
        <authorList>
            <person name="Rahalkar M.C."/>
            <person name="Pandit P.S."/>
            <person name="Dhakephalkar P.K."/>
            <person name="Pore S."/>
            <person name="Arora P."/>
            <person name="Kapse N."/>
        </authorList>
    </citation>
    <scope>NUCLEOTIDE SEQUENCE [LARGE SCALE GENOMIC DNA]</scope>
    <source>
        <strain evidence="2 3">Sn10-6</strain>
    </source>
</reference>
<evidence type="ECO:0000313" key="3">
    <source>
        <dbReference type="Proteomes" id="UP000033684"/>
    </source>
</evidence>